<protein>
    <recommendedName>
        <fullName evidence="7">Neurotransmitter-gated ion-channel ligand-binding domain-containing protein</fullName>
    </recommendedName>
</protein>
<keyword evidence="3 5" id="KW-1133">Transmembrane helix</keyword>
<dbReference type="PANTHER" id="PTHR18945">
    <property type="entry name" value="NEUROTRANSMITTER GATED ION CHANNEL"/>
    <property type="match status" value="1"/>
</dbReference>
<dbReference type="OrthoDB" id="5830690at2759"/>
<keyword evidence="6" id="KW-0732">Signal</keyword>
<evidence type="ECO:0000313" key="8">
    <source>
        <dbReference type="EMBL" id="CAD6188967.1"/>
    </source>
</evidence>
<dbReference type="SUPFAM" id="SSF90112">
    <property type="entry name" value="Neurotransmitter-gated ion-channel transmembrane pore"/>
    <property type="match status" value="1"/>
</dbReference>
<keyword evidence="2 5" id="KW-0812">Transmembrane</keyword>
<evidence type="ECO:0000256" key="4">
    <source>
        <dbReference type="ARBA" id="ARBA00023136"/>
    </source>
</evidence>
<accession>A0A8S1H0N6</accession>
<sequence length="406" mass="46082">MRLILVLLALAALGWTADDCVQDAEILSQLQKAAGNLLEQPRPSGQEIDDVLEISIGFSANSFNIVPHTSTVEIDGIVTRQWKHPSLYFSHLNPCRNVLSISHWRKQLWTPQLSFANSVAITVHHHSVVIRLKDDGTIIHTERVKQSIPCKTHANEYPFGNTTCTLVWRNDDLTRNNAKVKWIENSGDLQNAHEAGDLLLRGVNLTQTEAYLQNGVVDELKLNYEFTRGHHKILLLFFIPSIIFMFIPWLSLCLGPMAITRSILLIGSLILLMIHYSTNLAGLPQTNGVTAIDIWKLFSFFYVVGIMCELIIVTLMASLGRSRRCKRGKRKGGYSMEPLYEEMNDLRDRKTRRTCGCCRISALILDFAALWISAIVFLLFCFVYYSQSAKLVKWSNDFDIDTLRII</sequence>
<dbReference type="InterPro" id="IPR038050">
    <property type="entry name" value="Neuro_actylchol_rec"/>
</dbReference>
<dbReference type="Pfam" id="PF02931">
    <property type="entry name" value="Neur_chan_LBD"/>
    <property type="match status" value="1"/>
</dbReference>
<feature type="transmembrane region" description="Helical" evidence="5">
    <location>
        <begin position="259"/>
        <end position="277"/>
    </location>
</feature>
<dbReference type="GO" id="GO:0005230">
    <property type="term" value="F:extracellular ligand-gated monoatomic ion channel activity"/>
    <property type="evidence" value="ECO:0007669"/>
    <property type="project" value="InterPro"/>
</dbReference>
<evidence type="ECO:0000256" key="1">
    <source>
        <dbReference type="ARBA" id="ARBA00004141"/>
    </source>
</evidence>
<feature type="transmembrane region" description="Helical" evidence="5">
    <location>
        <begin position="360"/>
        <end position="385"/>
    </location>
</feature>
<evidence type="ECO:0000256" key="2">
    <source>
        <dbReference type="ARBA" id="ARBA00022692"/>
    </source>
</evidence>
<dbReference type="Gene3D" id="1.20.58.390">
    <property type="entry name" value="Neurotransmitter-gated ion-channel transmembrane domain"/>
    <property type="match status" value="1"/>
</dbReference>
<dbReference type="InterPro" id="IPR036734">
    <property type="entry name" value="Neur_chan_lig-bd_sf"/>
</dbReference>
<feature type="domain" description="Neurotransmitter-gated ion-channel ligand-binding" evidence="7">
    <location>
        <begin position="42"/>
        <end position="196"/>
    </location>
</feature>
<dbReference type="Proteomes" id="UP000835052">
    <property type="component" value="Unassembled WGS sequence"/>
</dbReference>
<evidence type="ECO:0000259" key="7">
    <source>
        <dbReference type="Pfam" id="PF02931"/>
    </source>
</evidence>
<dbReference type="EMBL" id="CAJGYM010000009">
    <property type="protein sequence ID" value="CAD6188967.1"/>
    <property type="molecule type" value="Genomic_DNA"/>
</dbReference>
<evidence type="ECO:0000256" key="6">
    <source>
        <dbReference type="SAM" id="SignalP"/>
    </source>
</evidence>
<proteinExistence type="predicted"/>
<comment type="subcellular location">
    <subcellularLocation>
        <location evidence="1">Membrane</location>
        <topology evidence="1">Multi-pass membrane protein</topology>
    </subcellularLocation>
</comment>
<dbReference type="InterPro" id="IPR036719">
    <property type="entry name" value="Neuro-gated_channel_TM_sf"/>
</dbReference>
<keyword evidence="9" id="KW-1185">Reference proteome</keyword>
<comment type="caution">
    <text evidence="8">The sequence shown here is derived from an EMBL/GenBank/DDBJ whole genome shotgun (WGS) entry which is preliminary data.</text>
</comment>
<keyword evidence="4 5" id="KW-0472">Membrane</keyword>
<organism evidence="8 9">
    <name type="scientific">Caenorhabditis auriculariae</name>
    <dbReference type="NCBI Taxonomy" id="2777116"/>
    <lineage>
        <taxon>Eukaryota</taxon>
        <taxon>Metazoa</taxon>
        <taxon>Ecdysozoa</taxon>
        <taxon>Nematoda</taxon>
        <taxon>Chromadorea</taxon>
        <taxon>Rhabditida</taxon>
        <taxon>Rhabditina</taxon>
        <taxon>Rhabditomorpha</taxon>
        <taxon>Rhabditoidea</taxon>
        <taxon>Rhabditidae</taxon>
        <taxon>Peloderinae</taxon>
        <taxon>Caenorhabditis</taxon>
    </lineage>
</organism>
<dbReference type="GO" id="GO:0016020">
    <property type="term" value="C:membrane"/>
    <property type="evidence" value="ECO:0007669"/>
    <property type="project" value="UniProtKB-SubCell"/>
</dbReference>
<feature type="transmembrane region" description="Helical" evidence="5">
    <location>
        <begin position="297"/>
        <end position="320"/>
    </location>
</feature>
<dbReference type="InterPro" id="IPR006201">
    <property type="entry name" value="Neur_channel"/>
</dbReference>
<name>A0A8S1H0N6_9PELO</name>
<reference evidence="8" key="1">
    <citation type="submission" date="2020-10" db="EMBL/GenBank/DDBJ databases">
        <authorList>
            <person name="Kikuchi T."/>
        </authorList>
    </citation>
    <scope>NUCLEOTIDE SEQUENCE</scope>
    <source>
        <strain evidence="8">NKZ352</strain>
    </source>
</reference>
<evidence type="ECO:0000256" key="5">
    <source>
        <dbReference type="SAM" id="Phobius"/>
    </source>
</evidence>
<dbReference type="GO" id="GO:0004888">
    <property type="term" value="F:transmembrane signaling receptor activity"/>
    <property type="evidence" value="ECO:0007669"/>
    <property type="project" value="InterPro"/>
</dbReference>
<evidence type="ECO:0000313" key="9">
    <source>
        <dbReference type="Proteomes" id="UP000835052"/>
    </source>
</evidence>
<feature type="signal peptide" evidence="6">
    <location>
        <begin position="1"/>
        <end position="16"/>
    </location>
</feature>
<feature type="transmembrane region" description="Helical" evidence="5">
    <location>
        <begin position="233"/>
        <end position="252"/>
    </location>
</feature>
<dbReference type="AlphaFoldDB" id="A0A8S1H0N6"/>
<dbReference type="Gene3D" id="2.70.170.10">
    <property type="entry name" value="Neurotransmitter-gated ion-channel ligand-binding domain"/>
    <property type="match status" value="1"/>
</dbReference>
<dbReference type="InterPro" id="IPR006202">
    <property type="entry name" value="Neur_chan_lig-bd"/>
</dbReference>
<feature type="chain" id="PRO_5035841711" description="Neurotransmitter-gated ion-channel ligand-binding domain-containing protein" evidence="6">
    <location>
        <begin position="17"/>
        <end position="406"/>
    </location>
</feature>
<dbReference type="SUPFAM" id="SSF63712">
    <property type="entry name" value="Nicotinic receptor ligand binding domain-like"/>
    <property type="match status" value="1"/>
</dbReference>
<gene>
    <name evidence="8" type="ORF">CAUJ_LOCUS4886</name>
</gene>
<evidence type="ECO:0000256" key="3">
    <source>
        <dbReference type="ARBA" id="ARBA00022989"/>
    </source>
</evidence>